<keyword evidence="3 5" id="KW-0808">Transferase</keyword>
<feature type="domain" description="Glycosyltransferase 2-like" evidence="4">
    <location>
        <begin position="5"/>
        <end position="169"/>
    </location>
</feature>
<evidence type="ECO:0000259" key="4">
    <source>
        <dbReference type="Pfam" id="PF00535"/>
    </source>
</evidence>
<dbReference type="Pfam" id="PF00535">
    <property type="entry name" value="Glycos_transf_2"/>
    <property type="match status" value="1"/>
</dbReference>
<organism evidence="5">
    <name type="scientific">Longilinea arvoryzae</name>
    <dbReference type="NCBI Taxonomy" id="360412"/>
    <lineage>
        <taxon>Bacteria</taxon>
        <taxon>Bacillati</taxon>
        <taxon>Chloroflexota</taxon>
        <taxon>Anaerolineae</taxon>
        <taxon>Anaerolineales</taxon>
        <taxon>Anaerolineaceae</taxon>
        <taxon>Longilinea</taxon>
    </lineage>
</organism>
<evidence type="ECO:0000256" key="3">
    <source>
        <dbReference type="ARBA" id="ARBA00022679"/>
    </source>
</evidence>
<keyword evidence="2" id="KW-0328">Glycosyltransferase</keyword>
<dbReference type="InterPro" id="IPR029044">
    <property type="entry name" value="Nucleotide-diphossugar_trans"/>
</dbReference>
<dbReference type="STRING" id="360412.LARV_03374"/>
<dbReference type="CDD" id="cd06442">
    <property type="entry name" value="DPM1_like"/>
    <property type="match status" value="1"/>
</dbReference>
<dbReference type="OrthoDB" id="9810303at2"/>
<evidence type="ECO:0000256" key="1">
    <source>
        <dbReference type="ARBA" id="ARBA00006739"/>
    </source>
</evidence>
<dbReference type="GO" id="GO:0016020">
    <property type="term" value="C:membrane"/>
    <property type="evidence" value="ECO:0007669"/>
    <property type="project" value="GOC"/>
</dbReference>
<dbReference type="FunFam" id="3.90.550.10:FF:000122">
    <property type="entry name" value="Dolichol-phosphate mannosyltransferase subunit 1"/>
    <property type="match status" value="1"/>
</dbReference>
<dbReference type="PANTHER" id="PTHR43398:SF1">
    <property type="entry name" value="DOLICHOL-PHOSPHATE MANNOSYLTRANSFERASE SUBUNIT 1"/>
    <property type="match status" value="1"/>
</dbReference>
<dbReference type="Gene3D" id="3.90.550.10">
    <property type="entry name" value="Spore Coat Polysaccharide Biosynthesis Protein SpsA, Chain A"/>
    <property type="match status" value="1"/>
</dbReference>
<protein>
    <submittedName>
        <fullName evidence="5">Glycosyltransferase</fullName>
    </submittedName>
</protein>
<dbReference type="InterPro" id="IPR001173">
    <property type="entry name" value="Glyco_trans_2-like"/>
</dbReference>
<reference evidence="5" key="1">
    <citation type="submission" date="2015-07" db="EMBL/GenBank/DDBJ databases">
        <title>Draft Genome Sequences of Anaerolinea thermolimosa IMO-1, Bellilinea caldifistulae GOMI-1, Leptolinea tardivitalis YMTK-2, Levilinea saccharolytica KIBI-1,Longilinea arvoryzae KOME-1, Previously Described as Members of the Anaerolineaceae (Chloroflexi).</title>
        <authorList>
            <person name="Sekiguchi Y."/>
            <person name="Ohashi A."/>
            <person name="Matsuura N."/>
            <person name="Tourlousse M.D."/>
        </authorList>
    </citation>
    <scope>NUCLEOTIDE SEQUENCE [LARGE SCALE GENOMIC DNA]</scope>
    <source>
        <strain evidence="5">KOME-1</strain>
    </source>
</reference>
<evidence type="ECO:0000313" key="6">
    <source>
        <dbReference type="Proteomes" id="UP000055060"/>
    </source>
</evidence>
<dbReference type="SUPFAM" id="SSF53448">
    <property type="entry name" value="Nucleotide-diphospho-sugar transferases"/>
    <property type="match status" value="1"/>
</dbReference>
<evidence type="ECO:0000313" key="5">
    <source>
        <dbReference type="EMBL" id="GAP15583.1"/>
    </source>
</evidence>
<name>A0A0S7BCL0_9CHLR</name>
<sequence length="245" mass="27353">MKTIIVIPTYNEAENLPKIVSALFALPDAAVDLLIVDDNSPDGTGAIADKLCIETAGRVQVLHRAGKMGLGSAYIQGFKRAIELGADAIGQMDADFSHPVEKIPEMIHTLSGCDVVLGSRYVAGGKLDENWPFWRKGLSAFGNFYSRTILGLHILDVTGGFRIWKRETLQGMPLERIRSNGYVFQVEMAYVATLLGYRFQEIPIYFADRRWGQSKMSFRIQIEAALRVWQLPGMYHDLKKNVALT</sequence>
<accession>A0A0S7BCL0</accession>
<dbReference type="InterPro" id="IPR039528">
    <property type="entry name" value="DPM1-like"/>
</dbReference>
<keyword evidence="6" id="KW-1185">Reference proteome</keyword>
<dbReference type="PANTHER" id="PTHR43398">
    <property type="entry name" value="DOLICHOL-PHOSPHATE MANNOSYLTRANSFERASE SUBUNIT 1"/>
    <property type="match status" value="1"/>
</dbReference>
<gene>
    <name evidence="5" type="ORF">LARV_03374</name>
</gene>
<comment type="similarity">
    <text evidence="1">Belongs to the glycosyltransferase 2 family.</text>
</comment>
<dbReference type="GO" id="GO:0004582">
    <property type="term" value="F:dolichyl-phosphate beta-D-mannosyltransferase activity"/>
    <property type="evidence" value="ECO:0007669"/>
    <property type="project" value="InterPro"/>
</dbReference>
<dbReference type="EMBL" id="DF967972">
    <property type="protein sequence ID" value="GAP15583.1"/>
    <property type="molecule type" value="Genomic_DNA"/>
</dbReference>
<dbReference type="RefSeq" id="WP_083522656.1">
    <property type="nucleotide sequence ID" value="NZ_DF967972.1"/>
</dbReference>
<dbReference type="Proteomes" id="UP000055060">
    <property type="component" value="Unassembled WGS sequence"/>
</dbReference>
<dbReference type="AlphaFoldDB" id="A0A0S7BCL0"/>
<proteinExistence type="inferred from homology"/>
<evidence type="ECO:0000256" key="2">
    <source>
        <dbReference type="ARBA" id="ARBA00022676"/>
    </source>
</evidence>
<dbReference type="GO" id="GO:0009247">
    <property type="term" value="P:glycolipid biosynthetic process"/>
    <property type="evidence" value="ECO:0007669"/>
    <property type="project" value="TreeGrafter"/>
</dbReference>